<dbReference type="Proteomes" id="UP001230188">
    <property type="component" value="Unassembled WGS sequence"/>
</dbReference>
<gene>
    <name evidence="2" type="ORF">CTAYLR_000046</name>
</gene>
<dbReference type="SUPFAM" id="SSF53448">
    <property type="entry name" value="Nucleotide-diphospho-sugar transferases"/>
    <property type="match status" value="1"/>
</dbReference>
<reference evidence="2" key="1">
    <citation type="submission" date="2023-01" db="EMBL/GenBank/DDBJ databases">
        <title>Metagenome sequencing of chrysophaentin producing Chrysophaeum taylorii.</title>
        <authorList>
            <person name="Davison J."/>
            <person name="Bewley C."/>
        </authorList>
    </citation>
    <scope>NUCLEOTIDE SEQUENCE</scope>
    <source>
        <strain evidence="2">NIES-1699</strain>
    </source>
</reference>
<dbReference type="InterPro" id="IPR001173">
    <property type="entry name" value="Glyco_trans_2-like"/>
</dbReference>
<proteinExistence type="predicted"/>
<comment type="caution">
    <text evidence="2">The sequence shown here is derived from an EMBL/GenBank/DDBJ whole genome shotgun (WGS) entry which is preliminary data.</text>
</comment>
<protein>
    <recommendedName>
        <fullName evidence="1">Glycosyltransferase 2-like domain-containing protein</fullName>
    </recommendedName>
</protein>
<dbReference type="Gene3D" id="3.90.550.10">
    <property type="entry name" value="Spore Coat Polysaccharide Biosynthesis Protein SpsA, Chain A"/>
    <property type="match status" value="1"/>
</dbReference>
<dbReference type="CDD" id="cd00761">
    <property type="entry name" value="Glyco_tranf_GTA_type"/>
    <property type="match status" value="1"/>
</dbReference>
<keyword evidence="3" id="KW-1185">Reference proteome</keyword>
<name>A0AAD7UGG9_9STRA</name>
<feature type="domain" description="Glycosyltransferase 2-like" evidence="1">
    <location>
        <begin position="188"/>
        <end position="311"/>
    </location>
</feature>
<evidence type="ECO:0000313" key="2">
    <source>
        <dbReference type="EMBL" id="KAJ8605512.1"/>
    </source>
</evidence>
<dbReference type="Pfam" id="PF00535">
    <property type="entry name" value="Glycos_transf_2"/>
    <property type="match status" value="1"/>
</dbReference>
<accession>A0AAD7UGG9</accession>
<dbReference type="InterPro" id="IPR029044">
    <property type="entry name" value="Nucleotide-diphossugar_trans"/>
</dbReference>
<organism evidence="2 3">
    <name type="scientific">Chrysophaeum taylorii</name>
    <dbReference type="NCBI Taxonomy" id="2483200"/>
    <lineage>
        <taxon>Eukaryota</taxon>
        <taxon>Sar</taxon>
        <taxon>Stramenopiles</taxon>
        <taxon>Ochrophyta</taxon>
        <taxon>Pelagophyceae</taxon>
        <taxon>Pelagomonadales</taxon>
        <taxon>Pelagomonadaceae</taxon>
        <taxon>Chrysophaeum</taxon>
    </lineage>
</organism>
<evidence type="ECO:0000259" key="1">
    <source>
        <dbReference type="Pfam" id="PF00535"/>
    </source>
</evidence>
<dbReference type="AlphaFoldDB" id="A0AAD7UGG9"/>
<sequence>MLCVVAHKRGATIRAGIAFESEVVGSVAAGGEVEVDESCVAVARDLKRVRVVSPAAGWVTLKLLRRKHRIRRKDTEDEWVPAPCPSTVSPVTGLAYAPHDVDDDDEAAPFTRGRRRLEGRSLALLAEMEAADKEERRLAAVRGEALALEALRAEIPRAPEWVFRAAPSAPKTPLVPPPPATDDDRFVSVVTPTTRARPHEQLYRCFAAQTHHRRELVVLGDGCPSPFFANLEDPRVRYFAGTKDRTLGAKRRWLCEQARGEVVANMDDDDLYEPTYLARMLAALGSTGDLAKLASFHFVRTDDDRRLRMYDADADRGVGAHLRRWGYGFTFVMSRRLVDAVPYASDLDVGEDYDLAVRAIDMGLRCASFADTTTGKIAVHVRHATNAIYFGSPPILSLAQGLLSCSRVEEASFSFG</sequence>
<dbReference type="EMBL" id="JAQMWT010000314">
    <property type="protein sequence ID" value="KAJ8605512.1"/>
    <property type="molecule type" value="Genomic_DNA"/>
</dbReference>
<evidence type="ECO:0000313" key="3">
    <source>
        <dbReference type="Proteomes" id="UP001230188"/>
    </source>
</evidence>